<dbReference type="Pfam" id="PF03417">
    <property type="entry name" value="AAT"/>
    <property type="match status" value="1"/>
</dbReference>
<dbReference type="InterPro" id="IPR047794">
    <property type="entry name" value="C45_proenzyme-like"/>
</dbReference>
<name>A0A0Q9ZGR2_9FLAO</name>
<feature type="domain" description="Peptidase C45 hydrolase" evidence="1">
    <location>
        <begin position="188"/>
        <end position="383"/>
    </location>
</feature>
<dbReference type="STRING" id="270918.APR42_12080"/>
<gene>
    <name evidence="2" type="ORF">APR42_12080</name>
</gene>
<dbReference type="Gene3D" id="3.60.60.10">
    <property type="entry name" value="Penicillin V Acylase, Chain A"/>
    <property type="match status" value="1"/>
</dbReference>
<keyword evidence="3" id="KW-1185">Reference proteome</keyword>
<evidence type="ECO:0000313" key="2">
    <source>
        <dbReference type="EMBL" id="KRG27235.1"/>
    </source>
</evidence>
<accession>A0A0Q9ZGR2</accession>
<dbReference type="PANTHER" id="PTHR35190">
    <property type="entry name" value="PROTEIN DCD1B"/>
    <property type="match status" value="1"/>
</dbReference>
<dbReference type="PANTHER" id="PTHR35190:SF2">
    <property type="entry name" value="PROTEIN DCD1B"/>
    <property type="match status" value="1"/>
</dbReference>
<dbReference type="NCBIfam" id="NF040521">
    <property type="entry name" value="C45_proenzyme"/>
    <property type="match status" value="1"/>
</dbReference>
<protein>
    <submittedName>
        <fullName evidence="2">Acyl-CoA--6-aminopenicillanic acid acyl-transferase</fullName>
    </submittedName>
</protein>
<dbReference type="InterPro" id="IPR047803">
    <property type="entry name" value="DCD1A/B-like"/>
</dbReference>
<evidence type="ECO:0000313" key="3">
    <source>
        <dbReference type="Proteomes" id="UP000051643"/>
    </source>
</evidence>
<dbReference type="GO" id="GO:0016740">
    <property type="term" value="F:transferase activity"/>
    <property type="evidence" value="ECO:0007669"/>
    <property type="project" value="UniProtKB-KW"/>
</dbReference>
<dbReference type="Proteomes" id="UP000051643">
    <property type="component" value="Unassembled WGS sequence"/>
</dbReference>
<dbReference type="RefSeq" id="WP_057483129.1">
    <property type="nucleotide sequence ID" value="NZ_BMWR01000007.1"/>
</dbReference>
<organism evidence="2 3">
    <name type="scientific">Salegentibacter mishustinae</name>
    <dbReference type="NCBI Taxonomy" id="270918"/>
    <lineage>
        <taxon>Bacteria</taxon>
        <taxon>Pseudomonadati</taxon>
        <taxon>Bacteroidota</taxon>
        <taxon>Flavobacteriia</taxon>
        <taxon>Flavobacteriales</taxon>
        <taxon>Flavobacteriaceae</taxon>
        <taxon>Salegentibacter</taxon>
    </lineage>
</organism>
<dbReference type="EMBL" id="LKTP01000037">
    <property type="protein sequence ID" value="KRG27235.1"/>
    <property type="molecule type" value="Genomic_DNA"/>
</dbReference>
<dbReference type="AlphaFoldDB" id="A0A0Q9ZGR2"/>
<comment type="caution">
    <text evidence="2">The sequence shown here is derived from an EMBL/GenBank/DDBJ whole genome shotgun (WGS) entry which is preliminary data.</text>
</comment>
<evidence type="ECO:0000259" key="1">
    <source>
        <dbReference type="Pfam" id="PF03417"/>
    </source>
</evidence>
<proteinExistence type="predicted"/>
<keyword evidence="2" id="KW-0808">Transferase</keyword>
<dbReference type="InterPro" id="IPR005079">
    <property type="entry name" value="Peptidase_C45_hydrolase"/>
</dbReference>
<sequence>MKLFFIKISVFIGVLFLLNSCGIKRSMQDRPDISGIEDIDTTRTKLSDTHFKIGKNSLYKNKYGIWELYIEGDALERGVISGSLTRELMHKQETAFMDKIYELVPGTGYRNFLKKTVAWFNRKMYLHVPEEYKQEIYGTSLFGLEKYNEFAPAYVRMLYFHGAHDIGHALQDLMLVGCTSFAAWDDKTEDGQLLLGRNFDFYAGDEFAEEKIAAFVNPDKGHKFMMYTWAGMIGSVSGLNEKGISVTINAGKSKIPIQAKTPISLVAREILQYASSTAEAIEIAKKREVFVSESIMVGSASESKAILIEVAPGNFGVFEVENSNKLICSNHFQSEAYAEDHRNLKAIEESHTQYRFDKMQELLSEKEKLNPKKAAEILRNKAGLKGAKLGMGNEMAINQLLAHHGIIFKPEERKVWVSANPYQLGAFVAYDLDTAFKKFEAGNVSGSVLQAQETIAEDPFVNTEAHKDYENYRKLSAEITEALSKEKKVSEEKIKRLKYLNPYFWEVYKIAGDYYFQQKEFKKAVINYKQAKRREVTTLPDEQYLEKMIKKSYRKI</sequence>
<reference evidence="2" key="1">
    <citation type="submission" date="2015-10" db="EMBL/GenBank/DDBJ databases">
        <title>Draft genome sequence of Salegentibacter mishustinae KCTC 12263.</title>
        <authorList>
            <person name="Lin W."/>
            <person name="Zheng Q."/>
        </authorList>
    </citation>
    <scope>NUCLEOTIDE SEQUENCE [LARGE SCALE GENOMIC DNA]</scope>
    <source>
        <strain evidence="2">KCTC 12263</strain>
    </source>
</reference>